<accession>A0A8E2JDT4</accession>
<proteinExistence type="predicted"/>
<reference evidence="2 3" key="1">
    <citation type="journal article" date="2016" name="Nat. Commun.">
        <title>Ectomycorrhizal ecology is imprinted in the genome of the dominant symbiotic fungus Cenococcum geophilum.</title>
        <authorList>
            <consortium name="DOE Joint Genome Institute"/>
            <person name="Peter M."/>
            <person name="Kohler A."/>
            <person name="Ohm R.A."/>
            <person name="Kuo A."/>
            <person name="Krutzmann J."/>
            <person name="Morin E."/>
            <person name="Arend M."/>
            <person name="Barry K.W."/>
            <person name="Binder M."/>
            <person name="Choi C."/>
            <person name="Clum A."/>
            <person name="Copeland A."/>
            <person name="Grisel N."/>
            <person name="Haridas S."/>
            <person name="Kipfer T."/>
            <person name="LaButti K."/>
            <person name="Lindquist E."/>
            <person name="Lipzen A."/>
            <person name="Maire R."/>
            <person name="Meier B."/>
            <person name="Mihaltcheva S."/>
            <person name="Molinier V."/>
            <person name="Murat C."/>
            <person name="Poggeler S."/>
            <person name="Quandt C.A."/>
            <person name="Sperisen C."/>
            <person name="Tritt A."/>
            <person name="Tisserant E."/>
            <person name="Crous P.W."/>
            <person name="Henrissat B."/>
            <person name="Nehls U."/>
            <person name="Egli S."/>
            <person name="Spatafora J.W."/>
            <person name="Grigoriev I.V."/>
            <person name="Martin F.M."/>
        </authorList>
    </citation>
    <scope>NUCLEOTIDE SEQUENCE [LARGE SCALE GENOMIC DNA]</scope>
    <source>
        <strain evidence="2 3">CBS 459.81</strain>
    </source>
</reference>
<evidence type="ECO:0000313" key="3">
    <source>
        <dbReference type="Proteomes" id="UP000250266"/>
    </source>
</evidence>
<name>A0A8E2JDT4_9PEZI</name>
<gene>
    <name evidence="2" type="ORF">K432DRAFT_394339</name>
</gene>
<keyword evidence="3" id="KW-1185">Reference proteome</keyword>
<dbReference type="AlphaFoldDB" id="A0A8E2JDT4"/>
<feature type="signal peptide" evidence="1">
    <location>
        <begin position="1"/>
        <end position="19"/>
    </location>
</feature>
<keyword evidence="1" id="KW-0732">Signal</keyword>
<organism evidence="2 3">
    <name type="scientific">Lepidopterella palustris CBS 459.81</name>
    <dbReference type="NCBI Taxonomy" id="1314670"/>
    <lineage>
        <taxon>Eukaryota</taxon>
        <taxon>Fungi</taxon>
        <taxon>Dikarya</taxon>
        <taxon>Ascomycota</taxon>
        <taxon>Pezizomycotina</taxon>
        <taxon>Dothideomycetes</taxon>
        <taxon>Pleosporomycetidae</taxon>
        <taxon>Mytilinidiales</taxon>
        <taxon>Argynnaceae</taxon>
        <taxon>Lepidopterella</taxon>
    </lineage>
</organism>
<dbReference type="EMBL" id="KV745031">
    <property type="protein sequence ID" value="OCK78950.1"/>
    <property type="molecule type" value="Genomic_DNA"/>
</dbReference>
<feature type="chain" id="PRO_5034598394" evidence="1">
    <location>
        <begin position="20"/>
        <end position="175"/>
    </location>
</feature>
<dbReference type="Proteomes" id="UP000250266">
    <property type="component" value="Unassembled WGS sequence"/>
</dbReference>
<evidence type="ECO:0000313" key="2">
    <source>
        <dbReference type="EMBL" id="OCK78950.1"/>
    </source>
</evidence>
<protein>
    <submittedName>
        <fullName evidence="2">Uncharacterized protein</fullName>
    </submittedName>
</protein>
<sequence>MHSYHFIFFLSILTSLTSAHPASTPVSSPSRRDASPLLVEFLTWAEPDRQGTEFALLTTSGACAIASAWKMDFSKIRSAQGKIMQLDQNGISTEVPSTEQQWVKCELHTDNECNSYNGGVGEEQLLCVILSDPANDGGMDLQKECITTTYQGCDASMDLCSLAQIQSFRCSVQPT</sequence>
<evidence type="ECO:0000256" key="1">
    <source>
        <dbReference type="SAM" id="SignalP"/>
    </source>
</evidence>
<dbReference type="OrthoDB" id="10568397at2759"/>